<name>A0AAE9C882_9CAUD</name>
<reference evidence="1" key="1">
    <citation type="journal article" date="2022" name="Curr. Microbiol.">
        <title>Isolation, Characterization, and Comparative Genomic Analysis of vB_Pd_C23, a Novel Bacteriophage of Pantoea dispersa.</title>
        <authorList>
            <person name="Grami E."/>
            <person name="Laadouze I."/>
            <person name="Ben Tiba S."/>
            <person name="Hafiane A."/>
            <person name="Sealey K.S."/>
            <person name="Saidi N."/>
        </authorList>
    </citation>
    <scope>NUCLEOTIDE SEQUENCE</scope>
</reference>
<evidence type="ECO:0000313" key="2">
    <source>
        <dbReference type="Proteomes" id="UP000828384"/>
    </source>
</evidence>
<dbReference type="Proteomes" id="UP000828384">
    <property type="component" value="Segment"/>
</dbReference>
<proteinExistence type="predicted"/>
<gene>
    <name evidence="1" type="ORF">pdc_018</name>
</gene>
<keyword evidence="2" id="KW-1185">Reference proteome</keyword>
<protein>
    <submittedName>
        <fullName evidence="1">Uncharacterized protein</fullName>
    </submittedName>
</protein>
<dbReference type="EMBL" id="OL396571">
    <property type="protein sequence ID" value="UGC97731.1"/>
    <property type="molecule type" value="Genomic_DNA"/>
</dbReference>
<evidence type="ECO:0000313" key="1">
    <source>
        <dbReference type="EMBL" id="UGC97731.1"/>
    </source>
</evidence>
<organism evidence="1 2">
    <name type="scientific">Pantoea phage PdC23</name>
    <dbReference type="NCBI Taxonomy" id="2894356"/>
    <lineage>
        <taxon>Viruses</taxon>
        <taxon>Duplodnaviria</taxon>
        <taxon>Heunggongvirae</taxon>
        <taxon>Uroviricota</taxon>
        <taxon>Caudoviricetes</taxon>
        <taxon>Felixviridae</taxon>
        <taxon>Certevirus</taxon>
        <taxon>Certevirus C23</taxon>
    </lineage>
</organism>
<sequence>MRYFDIQITDDNGTLIKQFTSLTPQGTFNPGAPMIEVDIQRYGLSTPKGMSLLRVWGPSITDIRQATRNYANKNISISLGMSAGLPLANPKQAGLAIQGIIQQPFGNWQGTEQSLDFLITAGYGSNSEPKNIVLQWSAGQKMSTALFFSLQRAFPDWKITINISDNLVTNYDNNGFYNTLSQLAQQIKILSKSIITTPNYAGVEMATTPGEIRVWDGSETKTPTQLQFVDLVGQPTWIEAQKVSIKLVMRADIQTGDYIRMPAGSLSVTTAASYAQYRDQSSFTGDMMVTDVRLVGNSRQPDGNSWVTILEAVPV</sequence>
<accession>A0AAE9C882</accession>